<evidence type="ECO:0000256" key="3">
    <source>
        <dbReference type="ARBA" id="ARBA00022448"/>
    </source>
</evidence>
<comment type="subcellular location">
    <subcellularLocation>
        <location evidence="1">Mitochondrion membrane</location>
        <topology evidence="1">Multi-pass membrane protein</topology>
    </subcellularLocation>
</comment>
<accession>K3WG51</accession>
<keyword evidence="3 10" id="KW-0813">Transport</keyword>
<sequence>MMEETPEAVVGHEDYSVLVDLASGTIAGMSGIIVGQPFDTFQHEGMRGFFKGMASPLFGSAWTNAIVFSTYERSLRLIDDSPQDPALPSIVYAGLIGGFCQTVAVTPTDLIKCRLQVQDGHANSHYRGPVDCIKHIYARNGLRGLFLGYPITLLREVPSFGFYFGMYEYAKRKLIASDFNPHTAMLTAGGIAGVGSWIIAYPMDVIKSSIQTIAENARPEEKTIAYQARRLYNLGGLKIFVHGLETAVVRAFPVNAVTFYCYENLSDVLKEITRN</sequence>
<evidence type="ECO:0000256" key="1">
    <source>
        <dbReference type="ARBA" id="ARBA00004225"/>
    </source>
</evidence>
<feature type="repeat" description="Solcar" evidence="9">
    <location>
        <begin position="85"/>
        <end position="173"/>
    </location>
</feature>
<evidence type="ECO:0000313" key="12">
    <source>
        <dbReference type="Proteomes" id="UP000019132"/>
    </source>
</evidence>
<evidence type="ECO:0000256" key="9">
    <source>
        <dbReference type="PROSITE-ProRule" id="PRU00282"/>
    </source>
</evidence>
<evidence type="ECO:0000256" key="8">
    <source>
        <dbReference type="ARBA" id="ARBA00023136"/>
    </source>
</evidence>
<dbReference type="EMBL" id="GL376567">
    <property type="status" value="NOT_ANNOTATED_CDS"/>
    <property type="molecule type" value="Genomic_DNA"/>
</dbReference>
<dbReference type="eggNOG" id="KOG0762">
    <property type="taxonomic scope" value="Eukaryota"/>
</dbReference>
<protein>
    <recommendedName>
        <fullName evidence="13">Mitochondrial carrier protein</fullName>
    </recommendedName>
</protein>
<dbReference type="GO" id="GO:0022857">
    <property type="term" value="F:transmembrane transporter activity"/>
    <property type="evidence" value="ECO:0007669"/>
    <property type="project" value="TreeGrafter"/>
</dbReference>
<evidence type="ECO:0000256" key="5">
    <source>
        <dbReference type="ARBA" id="ARBA00022737"/>
    </source>
</evidence>
<evidence type="ECO:0000256" key="7">
    <source>
        <dbReference type="ARBA" id="ARBA00023128"/>
    </source>
</evidence>
<reference evidence="12" key="1">
    <citation type="journal article" date="2010" name="Genome Biol.">
        <title>Genome sequence of the necrotrophic plant pathogen Pythium ultimum reveals original pathogenicity mechanisms and effector repertoire.</title>
        <authorList>
            <person name="Levesque C.A."/>
            <person name="Brouwer H."/>
            <person name="Cano L."/>
            <person name="Hamilton J.P."/>
            <person name="Holt C."/>
            <person name="Huitema E."/>
            <person name="Raffaele S."/>
            <person name="Robideau G.P."/>
            <person name="Thines M."/>
            <person name="Win J."/>
            <person name="Zerillo M.M."/>
            <person name="Beakes G.W."/>
            <person name="Boore J.L."/>
            <person name="Busam D."/>
            <person name="Dumas B."/>
            <person name="Ferriera S."/>
            <person name="Fuerstenberg S.I."/>
            <person name="Gachon C.M."/>
            <person name="Gaulin E."/>
            <person name="Govers F."/>
            <person name="Grenville-Briggs L."/>
            <person name="Horner N."/>
            <person name="Hostetler J."/>
            <person name="Jiang R.H."/>
            <person name="Johnson J."/>
            <person name="Krajaejun T."/>
            <person name="Lin H."/>
            <person name="Meijer H.J."/>
            <person name="Moore B."/>
            <person name="Morris P."/>
            <person name="Phuntmart V."/>
            <person name="Puiu D."/>
            <person name="Shetty J."/>
            <person name="Stajich J.E."/>
            <person name="Tripathy S."/>
            <person name="Wawra S."/>
            <person name="van West P."/>
            <person name="Whitty B.R."/>
            <person name="Coutinho P.M."/>
            <person name="Henrissat B."/>
            <person name="Martin F."/>
            <person name="Thomas P.D."/>
            <person name="Tyler B.M."/>
            <person name="De Vries R.P."/>
            <person name="Kamoun S."/>
            <person name="Yandell M."/>
            <person name="Tisserat N."/>
            <person name="Buell C.R."/>
        </authorList>
    </citation>
    <scope>NUCLEOTIDE SEQUENCE</scope>
    <source>
        <strain evidence="12">DAOM:BR144</strain>
    </source>
</reference>
<comment type="similarity">
    <text evidence="2 10">Belongs to the mitochondrial carrier (TC 2.A.29) family.</text>
</comment>
<dbReference type="SUPFAM" id="SSF103506">
    <property type="entry name" value="Mitochondrial carrier"/>
    <property type="match status" value="1"/>
</dbReference>
<dbReference type="Proteomes" id="UP000019132">
    <property type="component" value="Unassembled WGS sequence"/>
</dbReference>
<reference evidence="12" key="2">
    <citation type="submission" date="2010-04" db="EMBL/GenBank/DDBJ databases">
        <authorList>
            <person name="Buell R."/>
            <person name="Hamilton J."/>
            <person name="Hostetler J."/>
        </authorList>
    </citation>
    <scope>NUCLEOTIDE SEQUENCE [LARGE SCALE GENOMIC DNA]</scope>
    <source>
        <strain evidence="12">DAOM:BR144</strain>
    </source>
</reference>
<dbReference type="OMA" id="PIDCFRQ"/>
<keyword evidence="7" id="KW-0496">Mitochondrion</keyword>
<dbReference type="VEuPathDB" id="FungiDB:PYU1_G003932"/>
<dbReference type="InterPro" id="IPR023395">
    <property type="entry name" value="MCP_dom_sf"/>
</dbReference>
<evidence type="ECO:0000256" key="6">
    <source>
        <dbReference type="ARBA" id="ARBA00022989"/>
    </source>
</evidence>
<proteinExistence type="inferred from homology"/>
<dbReference type="HOGENOM" id="CLU_015166_16_1_1"/>
<evidence type="ECO:0000256" key="2">
    <source>
        <dbReference type="ARBA" id="ARBA00006375"/>
    </source>
</evidence>
<dbReference type="Gene3D" id="1.50.40.10">
    <property type="entry name" value="Mitochondrial carrier domain"/>
    <property type="match status" value="1"/>
</dbReference>
<dbReference type="STRING" id="431595.K3WG51"/>
<dbReference type="PANTHER" id="PTHR45624">
    <property type="entry name" value="MITOCHONDRIAL BASIC AMINO ACIDS TRANSPORTER-RELATED"/>
    <property type="match status" value="1"/>
</dbReference>
<evidence type="ECO:0000256" key="4">
    <source>
        <dbReference type="ARBA" id="ARBA00022692"/>
    </source>
</evidence>
<dbReference type="PANTHER" id="PTHR45624:SF10">
    <property type="entry name" value="SLC (SOLUTE CARRIER) HOMOLOG"/>
    <property type="match status" value="1"/>
</dbReference>
<evidence type="ECO:0008006" key="13">
    <source>
        <dbReference type="Google" id="ProtNLM"/>
    </source>
</evidence>
<dbReference type="PROSITE" id="PS50920">
    <property type="entry name" value="SOLCAR"/>
    <property type="match status" value="2"/>
</dbReference>
<dbReference type="InterPro" id="IPR050567">
    <property type="entry name" value="Mitochondrial_Carrier"/>
</dbReference>
<feature type="repeat" description="Solcar" evidence="9">
    <location>
        <begin position="180"/>
        <end position="268"/>
    </location>
</feature>
<keyword evidence="5" id="KW-0677">Repeat</keyword>
<name>K3WG51_GLOUD</name>
<keyword evidence="8 9" id="KW-0472">Membrane</keyword>
<evidence type="ECO:0000256" key="10">
    <source>
        <dbReference type="RuleBase" id="RU000488"/>
    </source>
</evidence>
<dbReference type="Pfam" id="PF00153">
    <property type="entry name" value="Mito_carr"/>
    <property type="match status" value="3"/>
</dbReference>
<dbReference type="InParanoid" id="K3WG51"/>
<dbReference type="EnsemblProtists" id="PYU1_T003942">
    <property type="protein sequence ID" value="PYU1_T003942"/>
    <property type="gene ID" value="PYU1_G003932"/>
</dbReference>
<keyword evidence="6" id="KW-1133">Transmembrane helix</keyword>
<dbReference type="InterPro" id="IPR018108">
    <property type="entry name" value="MCP_transmembrane"/>
</dbReference>
<reference evidence="11" key="3">
    <citation type="submission" date="2015-02" db="UniProtKB">
        <authorList>
            <consortium name="EnsemblProtists"/>
        </authorList>
    </citation>
    <scope>IDENTIFICATION</scope>
    <source>
        <strain evidence="11">DAOM BR144</strain>
    </source>
</reference>
<keyword evidence="12" id="KW-1185">Reference proteome</keyword>
<dbReference type="GO" id="GO:0031966">
    <property type="term" value="C:mitochondrial membrane"/>
    <property type="evidence" value="ECO:0007669"/>
    <property type="project" value="UniProtKB-SubCell"/>
</dbReference>
<evidence type="ECO:0000313" key="11">
    <source>
        <dbReference type="EnsemblProtists" id="PYU1_T003942"/>
    </source>
</evidence>
<dbReference type="AlphaFoldDB" id="K3WG51"/>
<organism evidence="11 12">
    <name type="scientific">Globisporangium ultimum (strain ATCC 200006 / CBS 805.95 / DAOM BR144)</name>
    <name type="common">Pythium ultimum</name>
    <dbReference type="NCBI Taxonomy" id="431595"/>
    <lineage>
        <taxon>Eukaryota</taxon>
        <taxon>Sar</taxon>
        <taxon>Stramenopiles</taxon>
        <taxon>Oomycota</taxon>
        <taxon>Peronosporomycetes</taxon>
        <taxon>Pythiales</taxon>
        <taxon>Pythiaceae</taxon>
        <taxon>Globisporangium</taxon>
    </lineage>
</organism>
<keyword evidence="4 9" id="KW-0812">Transmembrane</keyword>